<evidence type="ECO:0000313" key="5">
    <source>
        <dbReference type="Proteomes" id="UP001249851"/>
    </source>
</evidence>
<feature type="region of interest" description="Disordered" evidence="3">
    <location>
        <begin position="301"/>
        <end position="396"/>
    </location>
</feature>
<feature type="region of interest" description="Disordered" evidence="3">
    <location>
        <begin position="215"/>
        <end position="253"/>
    </location>
</feature>
<accession>A0AAD9VHC6</accession>
<protein>
    <recommendedName>
        <fullName evidence="2">Nuclear cap-binding protein subunit 3</fullName>
    </recommendedName>
</protein>
<name>A0AAD9VHC6_ACRCE</name>
<dbReference type="Proteomes" id="UP001249851">
    <property type="component" value="Unassembled WGS sequence"/>
</dbReference>
<dbReference type="InterPro" id="IPR019416">
    <property type="entry name" value="NCBP3"/>
</dbReference>
<dbReference type="GO" id="GO:0000340">
    <property type="term" value="F:RNA 7-methylguanosine cap binding"/>
    <property type="evidence" value="ECO:0007669"/>
    <property type="project" value="InterPro"/>
</dbReference>
<dbReference type="EMBL" id="JARQWQ010000001">
    <property type="protein sequence ID" value="KAK2574578.1"/>
    <property type="molecule type" value="Genomic_DNA"/>
</dbReference>
<evidence type="ECO:0000256" key="1">
    <source>
        <dbReference type="ARBA" id="ARBA00006069"/>
    </source>
</evidence>
<dbReference type="GO" id="GO:0003729">
    <property type="term" value="F:mRNA binding"/>
    <property type="evidence" value="ECO:0007669"/>
    <property type="project" value="InterPro"/>
</dbReference>
<feature type="compositionally biased region" description="Basic and acidic residues" evidence="3">
    <location>
        <begin position="364"/>
        <end position="377"/>
    </location>
</feature>
<dbReference type="PANTHER" id="PTHR16291">
    <property type="entry name" value="NUCLEAR CAP-BINDING PROTEIN SUBUNIT 3"/>
    <property type="match status" value="1"/>
</dbReference>
<comment type="similarity">
    <text evidence="1">Belongs to the NCBP3 family.</text>
</comment>
<dbReference type="PANTHER" id="PTHR16291:SF0">
    <property type="entry name" value="NUCLEAR CAP-BINDING PROTEIN SUBUNIT 3"/>
    <property type="match status" value="1"/>
</dbReference>
<feature type="compositionally biased region" description="Basic and acidic residues" evidence="3">
    <location>
        <begin position="328"/>
        <end position="357"/>
    </location>
</feature>
<sequence>MEFEELKVEIPVDDGEDEEKETLFSLERRYENKTGCFVTGFDVTSKEALERKARRAKRFGLQQKDIHNNPMEGQSDQETDTMLSSVNPKDLPPIPEGVARLDAIHVFGVDNMSTKDIFLYFDNYGPGSVEWIDDSCCNVVWDDNYTASRVLLEVGKKVEDESTTEDNDISDTVEIKWRRGPSHHKAKCLLLRMATKKDKKQPGAAQRSLYYLINGNPNTNGNKGAKKGLVSGSRKRKIQKERERVKHLSSGGPDVLFLDKIEEDDDEKMEIDEPPLKIMVTNEGPVEKTESSSLRMRMYADSLKEDDSDESDDDRREKRDKWKGRIGKKAEKREENREEKREEKWEEKREEKWEEMVKPSPKTLDLRNKLASRERHGFHFKNRPSLSIEIKEEPAS</sequence>
<reference evidence="4" key="1">
    <citation type="journal article" date="2023" name="G3 (Bethesda)">
        <title>Whole genome assembly and annotation of the endangered Caribbean coral Acropora cervicornis.</title>
        <authorList>
            <person name="Selwyn J.D."/>
            <person name="Vollmer S.V."/>
        </authorList>
    </citation>
    <scope>NUCLEOTIDE SEQUENCE</scope>
    <source>
        <strain evidence="4">K2</strain>
    </source>
</reference>
<evidence type="ECO:0000256" key="3">
    <source>
        <dbReference type="SAM" id="MobiDB-lite"/>
    </source>
</evidence>
<dbReference type="AlphaFoldDB" id="A0AAD9VHC6"/>
<gene>
    <name evidence="4" type="ORF">P5673_000766</name>
</gene>
<evidence type="ECO:0000256" key="2">
    <source>
        <dbReference type="ARBA" id="ARBA00019876"/>
    </source>
</evidence>
<evidence type="ECO:0000313" key="4">
    <source>
        <dbReference type="EMBL" id="KAK2574578.1"/>
    </source>
</evidence>
<reference evidence="4" key="2">
    <citation type="journal article" date="2023" name="Science">
        <title>Genomic signatures of disease resistance in endangered staghorn corals.</title>
        <authorList>
            <person name="Vollmer S.V."/>
            <person name="Selwyn J.D."/>
            <person name="Despard B.A."/>
            <person name="Roesel C.L."/>
        </authorList>
    </citation>
    <scope>NUCLEOTIDE SEQUENCE</scope>
    <source>
        <strain evidence="4">K2</strain>
    </source>
</reference>
<proteinExistence type="inferred from homology"/>
<dbReference type="GO" id="GO:0005634">
    <property type="term" value="C:nucleus"/>
    <property type="evidence" value="ECO:0007669"/>
    <property type="project" value="TreeGrafter"/>
</dbReference>
<keyword evidence="5" id="KW-1185">Reference proteome</keyword>
<organism evidence="4 5">
    <name type="scientific">Acropora cervicornis</name>
    <name type="common">Staghorn coral</name>
    <dbReference type="NCBI Taxonomy" id="6130"/>
    <lineage>
        <taxon>Eukaryota</taxon>
        <taxon>Metazoa</taxon>
        <taxon>Cnidaria</taxon>
        <taxon>Anthozoa</taxon>
        <taxon>Hexacorallia</taxon>
        <taxon>Scleractinia</taxon>
        <taxon>Astrocoeniina</taxon>
        <taxon>Acroporidae</taxon>
        <taxon>Acropora</taxon>
    </lineage>
</organism>
<dbReference type="Pfam" id="PF10309">
    <property type="entry name" value="NCBP3"/>
    <property type="match status" value="1"/>
</dbReference>
<comment type="caution">
    <text evidence="4">The sequence shown here is derived from an EMBL/GenBank/DDBJ whole genome shotgun (WGS) entry which is preliminary data.</text>
</comment>